<evidence type="ECO:0000313" key="3">
    <source>
        <dbReference type="Proteomes" id="UP000775872"/>
    </source>
</evidence>
<reference evidence="2 3" key="2">
    <citation type="submission" date="2021-10" db="EMBL/GenBank/DDBJ databases">
        <authorList>
            <person name="Piombo E."/>
        </authorList>
    </citation>
    <scope>NUCLEOTIDE SEQUENCE [LARGE SCALE GENOMIC DNA]</scope>
</reference>
<proteinExistence type="predicted"/>
<sequence length="838" mass="96476">MSEHEKERDRMREKVNAWVFDPSISSKFLSAPTFAESAASAEEVTARVLCSYQSLQAIVMLHEAKIQNRWTKKTKEDRRKLLLQAWPQMNKQRPGCLRVEKQIISKLMAARRTAGKPLTYEDFSSAMADEIWSSMWAPGVNQEDLCRPRNLLLLIKSRARNHPYIFAAQDGFKMLNAQFRKQKEAIRTETVVFLNSEKDYGKVMLRDDVPPPYDGLFPGILFQIPEGIGILRCQKRLLEFLLRSCMLILHDIPDDEIISDKYPVQPEPQVKKIQADKNRYVSLSTMVEEAAYLPPPHGLDIHRIESLLSARLAAAEDHMLALREDPSYFEAQWREELDHNPGLVKDSQGRQGYVLNAKSGKVLRPGPALMWAHSLARMRQKAYEQLQMFDMLRYQVTVIKEHYLIHRPTITPQKNLPGPLLYFLVWFRNTLHKALKVILLAIDEELASSPRLRRCFIRPDGNHQDAQIRSSVQESTVDFQCIKQVQSLLRGREVVELDNMSAYLDSLSRFMKDKPDSHELLSGALAGHIGDLSIITQCTNQLQTFYPWSRIFDEAMESTDEQTSYAWTVYFNPIAEATSSLVKSLLRDIPLLCDPTDQKYDHPSTKRKTKLNTDKMRQAESNLDILWDFMDQQAILDQNLPPDSRMKCFHQAHHPKERTPEWIEPSPQPIKHAPSSPRTGDEVPFSMLERLRIASEQSPVAEEPRKPKTKTRGKPSAKAPSLPAPPNAEEEEPIEEQIKVNARAFRAFQKLFFDPDAHSEGKDLPWKDFLYAMTYKGLFSAESLNGSLWVFRNQATGNSLNFHEPHHPNPKISAYYARRIGTRMKRRLGWHAKTFVMV</sequence>
<dbReference type="Proteomes" id="UP000775872">
    <property type="component" value="Unassembled WGS sequence"/>
</dbReference>
<organism evidence="2 3">
    <name type="scientific">Clonostachys solani</name>
    <dbReference type="NCBI Taxonomy" id="160281"/>
    <lineage>
        <taxon>Eukaryota</taxon>
        <taxon>Fungi</taxon>
        <taxon>Dikarya</taxon>
        <taxon>Ascomycota</taxon>
        <taxon>Pezizomycotina</taxon>
        <taxon>Sordariomycetes</taxon>
        <taxon>Hypocreomycetidae</taxon>
        <taxon>Hypocreales</taxon>
        <taxon>Bionectriaceae</taxon>
        <taxon>Clonostachys</taxon>
    </lineage>
</organism>
<evidence type="ECO:0000256" key="1">
    <source>
        <dbReference type="SAM" id="MobiDB-lite"/>
    </source>
</evidence>
<feature type="region of interest" description="Disordered" evidence="1">
    <location>
        <begin position="652"/>
        <end position="734"/>
    </location>
</feature>
<dbReference type="EMBL" id="CABFOC020000044">
    <property type="protein sequence ID" value="CAH0052433.1"/>
    <property type="molecule type" value="Genomic_DNA"/>
</dbReference>
<gene>
    <name evidence="2" type="ORF">CSOL1703_00015556</name>
</gene>
<protein>
    <submittedName>
        <fullName evidence="2">Uncharacterized protein</fullName>
    </submittedName>
</protein>
<keyword evidence="3" id="KW-1185">Reference proteome</keyword>
<accession>A0A9P0EM18</accession>
<dbReference type="PANTHER" id="PTHR40788">
    <property type="entry name" value="CLR5 DOMAIN-CONTAINING PROTEIN-RELATED"/>
    <property type="match status" value="1"/>
</dbReference>
<name>A0A9P0EM18_9HYPO</name>
<dbReference type="AlphaFoldDB" id="A0A9P0EM18"/>
<evidence type="ECO:0000313" key="2">
    <source>
        <dbReference type="EMBL" id="CAH0052433.1"/>
    </source>
</evidence>
<reference evidence="3" key="1">
    <citation type="submission" date="2019-06" db="EMBL/GenBank/DDBJ databases">
        <authorList>
            <person name="Broberg M."/>
        </authorList>
    </citation>
    <scope>NUCLEOTIDE SEQUENCE [LARGE SCALE GENOMIC DNA]</scope>
</reference>
<comment type="caution">
    <text evidence="2">The sequence shown here is derived from an EMBL/GenBank/DDBJ whole genome shotgun (WGS) entry which is preliminary data.</text>
</comment>
<dbReference type="OrthoDB" id="2922289at2759"/>
<dbReference type="PANTHER" id="PTHR40788:SF2">
    <property type="entry name" value="CLR5 DOMAIN-CONTAINING PROTEIN"/>
    <property type="match status" value="1"/>
</dbReference>